<evidence type="ECO:0000313" key="3">
    <source>
        <dbReference type="Proteomes" id="UP001470230"/>
    </source>
</evidence>
<organism evidence="2 3">
    <name type="scientific">Tritrichomonas musculus</name>
    <dbReference type="NCBI Taxonomy" id="1915356"/>
    <lineage>
        <taxon>Eukaryota</taxon>
        <taxon>Metamonada</taxon>
        <taxon>Parabasalia</taxon>
        <taxon>Tritrichomonadida</taxon>
        <taxon>Tritrichomonadidae</taxon>
        <taxon>Tritrichomonas</taxon>
    </lineage>
</organism>
<comment type="caution">
    <text evidence="2">The sequence shown here is derived from an EMBL/GenBank/DDBJ whole genome shotgun (WGS) entry which is preliminary data.</text>
</comment>
<dbReference type="Proteomes" id="UP001470230">
    <property type="component" value="Unassembled WGS sequence"/>
</dbReference>
<protein>
    <submittedName>
        <fullName evidence="2">Uncharacterized protein</fullName>
    </submittedName>
</protein>
<dbReference type="EMBL" id="JAPFFF010000001">
    <property type="protein sequence ID" value="KAK8899596.1"/>
    <property type="molecule type" value="Genomic_DNA"/>
</dbReference>
<sequence length="169" mass="19589">MNSISREAEEEEEEEEKKSTKEKENILDFETYMALDNQLGFKVINHKSINMIIHYLFQDNSQPPNLVWVSAEDELSEEQRKAISLYWVMISDIEKCGLPKRPMEQVKIVNMIETVSAEGKKKMYYGVTTPNLPLEFFNNRDFCCGLTGEEPLSLPIDYLEAKIIAKNMV</sequence>
<reference evidence="2 3" key="1">
    <citation type="submission" date="2024-04" db="EMBL/GenBank/DDBJ databases">
        <title>Tritrichomonas musculus Genome.</title>
        <authorList>
            <person name="Alves-Ferreira E."/>
            <person name="Grigg M."/>
            <person name="Lorenzi H."/>
            <person name="Galac M."/>
        </authorList>
    </citation>
    <scope>NUCLEOTIDE SEQUENCE [LARGE SCALE GENOMIC DNA]</scope>
    <source>
        <strain evidence="2 3">EAF2021</strain>
    </source>
</reference>
<accession>A0ABR2L9A6</accession>
<proteinExistence type="predicted"/>
<gene>
    <name evidence="2" type="ORF">M9Y10_001912</name>
</gene>
<keyword evidence="3" id="KW-1185">Reference proteome</keyword>
<evidence type="ECO:0000313" key="2">
    <source>
        <dbReference type="EMBL" id="KAK8899596.1"/>
    </source>
</evidence>
<feature type="region of interest" description="Disordered" evidence="1">
    <location>
        <begin position="1"/>
        <end position="22"/>
    </location>
</feature>
<name>A0ABR2L9A6_9EUKA</name>
<evidence type="ECO:0000256" key="1">
    <source>
        <dbReference type="SAM" id="MobiDB-lite"/>
    </source>
</evidence>